<dbReference type="Pfam" id="PF10596">
    <property type="entry name" value="U6-snRNA_bdg"/>
    <property type="match status" value="1"/>
</dbReference>
<dbReference type="GO" id="GO:0005681">
    <property type="term" value="C:spliceosomal complex"/>
    <property type="evidence" value="ECO:0007669"/>
    <property type="project" value="InterPro"/>
</dbReference>
<feature type="domain" description="Ubiquitin-like protease family profile" evidence="8">
    <location>
        <begin position="25"/>
        <end position="206"/>
    </location>
</feature>
<reference evidence="9" key="1">
    <citation type="submission" date="2015-12" db="EMBL/GenBank/DDBJ databases">
        <title>Update maize B73 reference genome by single molecule sequencing technologies.</title>
        <authorList>
            <consortium name="Maize Genome Sequencing Project"/>
            <person name="Ware D."/>
        </authorList>
    </citation>
    <scope>NUCLEOTIDE SEQUENCE</scope>
    <source>
        <tissue evidence="9">Seedling</tissue>
    </source>
</reference>
<dbReference type="eggNOG" id="KOG1795">
    <property type="taxonomic scope" value="Eukaryota"/>
</dbReference>
<dbReference type="Gene3D" id="3.40.395.10">
    <property type="entry name" value="Adenoviral Proteinase, Chain A"/>
    <property type="match status" value="1"/>
</dbReference>
<protein>
    <recommendedName>
        <fullName evidence="8">Ubiquitin-like protease family profile domain-containing protein</fullName>
    </recommendedName>
</protein>
<dbReference type="InParanoid" id="A0A1D6FVM4"/>
<dbReference type="InterPro" id="IPR012337">
    <property type="entry name" value="RNaseH-like_sf"/>
</dbReference>
<dbReference type="Pfam" id="PF02902">
    <property type="entry name" value="Peptidase_C48"/>
    <property type="match status" value="1"/>
</dbReference>
<keyword evidence="6" id="KW-0413">Isomerase</keyword>
<dbReference type="Gene3D" id="3.90.1570.40">
    <property type="match status" value="1"/>
</dbReference>
<dbReference type="InterPro" id="IPR038765">
    <property type="entry name" value="Papain-like_cys_pep_sf"/>
</dbReference>
<evidence type="ECO:0000259" key="8">
    <source>
        <dbReference type="PROSITE" id="PS50600"/>
    </source>
</evidence>
<dbReference type="InterPro" id="IPR019580">
    <property type="entry name" value="Prp8_U6-snRNA-bd"/>
</dbReference>
<name>A0A1D6FVM4_MAIZE</name>
<evidence type="ECO:0000256" key="3">
    <source>
        <dbReference type="ARBA" id="ARBA00011738"/>
    </source>
</evidence>
<organism evidence="9">
    <name type="scientific">Zea mays</name>
    <name type="common">Maize</name>
    <dbReference type="NCBI Taxonomy" id="4577"/>
    <lineage>
        <taxon>Eukaryota</taxon>
        <taxon>Viridiplantae</taxon>
        <taxon>Streptophyta</taxon>
        <taxon>Embryophyta</taxon>
        <taxon>Tracheophyta</taxon>
        <taxon>Spermatophyta</taxon>
        <taxon>Magnoliopsida</taxon>
        <taxon>Liliopsida</taxon>
        <taxon>Poales</taxon>
        <taxon>Poaceae</taxon>
        <taxon>PACMAD clade</taxon>
        <taxon>Panicoideae</taxon>
        <taxon>Andropogonodae</taxon>
        <taxon>Andropogoneae</taxon>
        <taxon>Tripsacinae</taxon>
        <taxon>Zea</taxon>
    </lineage>
</organism>
<dbReference type="InterPro" id="IPR003653">
    <property type="entry name" value="Peptidase_C48_C"/>
</dbReference>
<dbReference type="SUPFAM" id="SSF51351">
    <property type="entry name" value="Triosephosphate isomerase (TIM)"/>
    <property type="match status" value="1"/>
</dbReference>
<evidence type="ECO:0000313" key="9">
    <source>
        <dbReference type="EMBL" id="AQK95492.1"/>
    </source>
</evidence>
<dbReference type="SUPFAM" id="SSF54001">
    <property type="entry name" value="Cysteine proteinases"/>
    <property type="match status" value="1"/>
</dbReference>
<dbReference type="SMR" id="A0A1D6FVM4"/>
<dbReference type="GO" id="GO:0006508">
    <property type="term" value="P:proteolysis"/>
    <property type="evidence" value="ECO:0007669"/>
    <property type="project" value="UniProtKB-KW"/>
</dbReference>
<dbReference type="eggNOG" id="KOG0496">
    <property type="taxonomic scope" value="Eukaryota"/>
</dbReference>
<dbReference type="InterPro" id="IPR035990">
    <property type="entry name" value="TIM_sf"/>
</dbReference>
<dbReference type="AlphaFoldDB" id="A0A1D6FVM4"/>
<evidence type="ECO:0000256" key="2">
    <source>
        <dbReference type="ARBA" id="ARBA00007422"/>
    </source>
</evidence>
<dbReference type="STRING" id="4577.A0A1D6FVM4"/>
<dbReference type="PaxDb" id="4577-GRMZM2G023471_P01"/>
<dbReference type="GO" id="GO:0017070">
    <property type="term" value="F:U6 snRNA binding"/>
    <property type="evidence" value="ECO:0007669"/>
    <property type="project" value="InterPro"/>
</dbReference>
<dbReference type="SUPFAM" id="SSF53098">
    <property type="entry name" value="Ribonuclease H-like"/>
    <property type="match status" value="1"/>
</dbReference>
<dbReference type="GO" id="GO:0008234">
    <property type="term" value="F:cysteine-type peptidase activity"/>
    <property type="evidence" value="ECO:0007669"/>
    <property type="project" value="InterPro"/>
</dbReference>
<dbReference type="GO" id="GO:0000398">
    <property type="term" value="P:mRNA splicing, via spliceosome"/>
    <property type="evidence" value="ECO:0007669"/>
    <property type="project" value="InterPro"/>
</dbReference>
<dbReference type="InterPro" id="IPR000652">
    <property type="entry name" value="Triosephosphate_isomerase"/>
</dbReference>
<sequence>MALIETIKNIPYATMDVELVCIGSQVISRKFMECLFQPDSYLGDEIINSYIYLLIAQEYMKQRPGGTVHIEITFVSEFFKLDAGDDRKFDDIYCETSERSQVERRVFIPINIRELHWYLVVLNAKRREIQILDSLGSSLGHKDLDCVLKGLQKQIDGVSQYMKLKDHNWPDLQVAYWPWKLIEFKDAKQTDSSSCGLFLLNYMEYWTGVELSDNFTQADIKHFRPKLAAILLSSDLNKRKGCPLYKNKTNKSTEDNETDSSGVEILEPSPNPNKRKRSPPISPEDDPISLYFEEICAKEKNDVIPTPTSVNECGKDSLISGLSTKDMPVKKEDMIEFLCDYIMTIQDATILEAKWVRSFKPYRIDLTVKTLQELLNVNKDMPIDCFNMAVRILAHNEPNRLSLAKRRITKHYMDLCFCEMCGFDEESKSYKDPSAIELAETLTNWPQMNYYITLCKFVLMPWRYSTGYVLFIINHANKSVSVFNFTPIPEWCKDIPLNFFWEVMLLISKKYKAAYGVKRIGWSHDIYMWRHSIRPDAPIDLKGVNTGHFALHIMEWWESGLKAQFSMDGATLRRNLLIDLLTYEGNTYRFNIPVDIREYLDHIMFVADKVAYALTQGLKVIACIGETLEQREAGTTMDVVAAQTKAIAEMKDFTQSVSWTRFLAYDKGWRVRTDFKQYQVLKQNPFWWTHQQHDGKLWNLNNYRTDVIQALGGVQGILEHTLFKGTYFPTWEGLFWEKASGFEESMKYKKLINAQRSGLNQIPNRRFTLWWSPTINRANVYVGFQELDALEIETVQKETIHPRKSYKMNSFCADILLFAAHRWQMSKPSLVSESKDVFDQKASNKYWIDVQLRWGDCDSHDIERYTRAKFMDYTTDNMSIYPSPTGVMIGIDLAYNLHSAFGNWFPGSKPLLQQAMNKIMKNYGEIFSNQIIWFVDDTNVYRVTIHKTFEGNLTTKPINGAIFIFNPRTGQLFLKTLPYEHLRKPYREILETRLTKSPQAPHCR</sequence>
<dbReference type="PROSITE" id="PS50600">
    <property type="entry name" value="ULP_PROTEASE"/>
    <property type="match status" value="1"/>
</dbReference>
<dbReference type="PROSITE" id="PS51440">
    <property type="entry name" value="TIM_2"/>
    <property type="match status" value="1"/>
</dbReference>
<dbReference type="eggNOG" id="KOG1643">
    <property type="taxonomic scope" value="Eukaryota"/>
</dbReference>
<keyword evidence="4" id="KW-0645">Protease</keyword>
<proteinExistence type="inferred from homology"/>
<evidence type="ECO:0000256" key="6">
    <source>
        <dbReference type="ARBA" id="ARBA00023235"/>
    </source>
</evidence>
<evidence type="ECO:0000256" key="4">
    <source>
        <dbReference type="ARBA" id="ARBA00022670"/>
    </source>
</evidence>
<accession>A0A1D6FVM4</accession>
<evidence type="ECO:0000256" key="1">
    <source>
        <dbReference type="ARBA" id="ARBA00005234"/>
    </source>
</evidence>
<dbReference type="InterPro" id="IPR021983">
    <property type="entry name" value="PRP8_domainIV"/>
</dbReference>
<dbReference type="FunFam" id="3.40.395.10:FF:000033">
    <property type="entry name" value="Uncharacterized protein"/>
    <property type="match status" value="1"/>
</dbReference>
<evidence type="ECO:0000256" key="7">
    <source>
        <dbReference type="ARBA" id="ARBA00024331"/>
    </source>
</evidence>
<dbReference type="eggNOG" id="KOG0778">
    <property type="taxonomic scope" value="Eukaryota"/>
</dbReference>
<dbReference type="Gene3D" id="3.20.20.70">
    <property type="entry name" value="Aldolase class I"/>
    <property type="match status" value="1"/>
</dbReference>
<comment type="subunit">
    <text evidence="3">Homodimer.</text>
</comment>
<dbReference type="InterPro" id="IPR013785">
    <property type="entry name" value="Aldolase_TIM"/>
</dbReference>
<gene>
    <name evidence="9" type="ORF">ZEAMMB73_Zm00001d011048</name>
</gene>
<keyword evidence="5" id="KW-0378">Hydrolase</keyword>
<comment type="similarity">
    <text evidence="2">Belongs to the triosephosphate isomerase family.</text>
</comment>
<dbReference type="Gene3D" id="3.30.420.230">
    <property type="match status" value="1"/>
</dbReference>
<dbReference type="Pfam" id="PF12134">
    <property type="entry name" value="PRP8_domainIV"/>
    <property type="match status" value="1"/>
</dbReference>
<dbReference type="PANTHER" id="PTHR11140:SF0">
    <property type="entry name" value="PRE-MRNA-PROCESSING-SPLICING FACTOR 8"/>
    <property type="match status" value="1"/>
</dbReference>
<dbReference type="InterPro" id="IPR027652">
    <property type="entry name" value="PRP8"/>
</dbReference>
<dbReference type="Pfam" id="PF00121">
    <property type="entry name" value="TIM"/>
    <property type="match status" value="1"/>
</dbReference>
<dbReference type="InterPro" id="IPR043172">
    <property type="entry name" value="Prp8_domainIV_palm"/>
</dbReference>
<comment type="similarity">
    <text evidence="1">Belongs to the peptidase C48 family.</text>
</comment>
<dbReference type="FunFam" id="3.90.1570.40:FF:000001">
    <property type="entry name" value="Pre-mRNA-processing-splicing factor 8"/>
    <property type="match status" value="1"/>
</dbReference>
<dbReference type="PANTHER" id="PTHR11140">
    <property type="entry name" value="PRE-MRNA SPLICING FACTOR PRP8"/>
    <property type="match status" value="1"/>
</dbReference>
<dbReference type="GO" id="GO:0004807">
    <property type="term" value="F:triose-phosphate isomerase activity"/>
    <property type="evidence" value="ECO:0007669"/>
    <property type="project" value="InterPro"/>
</dbReference>
<dbReference type="ExpressionAtlas" id="A0A1D6FVM4">
    <property type="expression patterns" value="baseline"/>
</dbReference>
<dbReference type="EMBL" id="CM000784">
    <property type="protein sequence ID" value="AQK95492.1"/>
    <property type="molecule type" value="Genomic_DNA"/>
</dbReference>
<comment type="pathway">
    <text evidence="7">Carbohydrate biosynthesis.</text>
</comment>
<evidence type="ECO:0000256" key="5">
    <source>
        <dbReference type="ARBA" id="ARBA00022801"/>
    </source>
</evidence>